<dbReference type="InterPro" id="IPR004108">
    <property type="entry name" value="Fe_hydrogenase_lsu_C"/>
</dbReference>
<keyword evidence="4" id="KW-1185">Reference proteome</keyword>
<evidence type="ECO:0000313" key="4">
    <source>
        <dbReference type="Proteomes" id="UP000053369"/>
    </source>
</evidence>
<dbReference type="InterPro" id="IPR009016">
    <property type="entry name" value="Fe_hydrogenase"/>
</dbReference>
<dbReference type="InterPro" id="IPR003149">
    <property type="entry name" value="Fe_hydrogenase_ssu"/>
</dbReference>
<feature type="non-terminal residue" evidence="3">
    <location>
        <position position="1"/>
    </location>
</feature>
<name>A0A091SI55_9AVES</name>
<dbReference type="Gene3D" id="3.40.50.1780">
    <property type="match status" value="1"/>
</dbReference>
<dbReference type="Proteomes" id="UP000053369">
    <property type="component" value="Unassembled WGS sequence"/>
</dbReference>
<dbReference type="InterPro" id="IPR050340">
    <property type="entry name" value="Cytosolic_Fe-S_CAF"/>
</dbReference>
<accession>A0A091SI55</accession>
<dbReference type="AlphaFoldDB" id="A0A091SI55"/>
<dbReference type="Pfam" id="PF02906">
    <property type="entry name" value="Fe_hyd_lg_C"/>
    <property type="match status" value="1"/>
</dbReference>
<evidence type="ECO:0000256" key="1">
    <source>
        <dbReference type="ARBA" id="ARBA00006596"/>
    </source>
</evidence>
<evidence type="ECO:0000259" key="2">
    <source>
        <dbReference type="SMART" id="SM00902"/>
    </source>
</evidence>
<dbReference type="SUPFAM" id="SSF53920">
    <property type="entry name" value="Fe-only hydrogenase"/>
    <property type="match status" value="1"/>
</dbReference>
<sequence length="244" mass="27273">QHLTPAQIYHVTVMPCYDKKLEASRPDFFNQEYQTRDVDCVITTGEVLKLLEQEGVSLSDVDPAPLDTISAAEEELTSHSGGGSGGYLEHIYKHAAKELFGIQVDTIQYKPLKNKDFQEVTLEKDGVVLLQFALAYGFRNIQNLVQKLKRGKSPYHYVEVMACPSGCLNGGGQLKLGGESSKEQLQHVERLYESPRSEIPEQNQAVNELYEQWLGGAESEKAAKALHTQYHAVEKASTGFNIKW</sequence>
<proteinExistence type="inferred from homology"/>
<dbReference type="EMBL" id="KK820529">
    <property type="protein sequence ID" value="KFQ39925.1"/>
    <property type="molecule type" value="Genomic_DNA"/>
</dbReference>
<feature type="non-terminal residue" evidence="3">
    <location>
        <position position="244"/>
    </location>
</feature>
<dbReference type="SMART" id="SM00902">
    <property type="entry name" value="Fe_hyd_SSU"/>
    <property type="match status" value="1"/>
</dbReference>
<dbReference type="Pfam" id="PF02256">
    <property type="entry name" value="Fe_hyd_SSU"/>
    <property type="match status" value="1"/>
</dbReference>
<dbReference type="Gene3D" id="3.40.950.10">
    <property type="entry name" value="Fe-only Hydrogenase (Larger Subunit), Chain L, domain 3"/>
    <property type="match status" value="1"/>
</dbReference>
<protein>
    <submittedName>
        <fullName evidence="3">Cytosolic Fe-S cluster assembly factor NARFL</fullName>
    </submittedName>
</protein>
<reference evidence="3 4" key="1">
    <citation type="submission" date="2014-04" db="EMBL/GenBank/DDBJ databases">
        <title>Genome evolution of avian class.</title>
        <authorList>
            <person name="Zhang G."/>
            <person name="Li C."/>
        </authorList>
    </citation>
    <scope>NUCLEOTIDE SEQUENCE [LARGE SCALE GENOMIC DNA]</scope>
    <source>
        <strain evidence="3">BGI_N332</strain>
    </source>
</reference>
<feature type="domain" description="Iron hydrogenase small subunit" evidence="2">
    <location>
        <begin position="178"/>
        <end position="234"/>
    </location>
</feature>
<evidence type="ECO:0000313" key="3">
    <source>
        <dbReference type="EMBL" id="KFQ39925.1"/>
    </source>
</evidence>
<dbReference type="PANTHER" id="PTHR11615">
    <property type="entry name" value="NITRATE, FORMATE, IRON DEHYDROGENASE"/>
    <property type="match status" value="1"/>
</dbReference>
<comment type="similarity">
    <text evidence="1">Belongs to the NARF family.</text>
</comment>
<gene>
    <name evidence="3" type="ORF">N332_03780</name>
</gene>
<organism evidence="3 4">
    <name type="scientific">Mesitornis unicolor</name>
    <name type="common">brown roatelo</name>
    <dbReference type="NCBI Taxonomy" id="54374"/>
    <lineage>
        <taxon>Eukaryota</taxon>
        <taxon>Metazoa</taxon>
        <taxon>Chordata</taxon>
        <taxon>Craniata</taxon>
        <taxon>Vertebrata</taxon>
        <taxon>Euteleostomi</taxon>
        <taxon>Archelosauria</taxon>
        <taxon>Archosauria</taxon>
        <taxon>Dinosauria</taxon>
        <taxon>Saurischia</taxon>
        <taxon>Theropoda</taxon>
        <taxon>Coelurosauria</taxon>
        <taxon>Aves</taxon>
        <taxon>Neognathae</taxon>
        <taxon>Neoaves</taxon>
        <taxon>Columbimorphae</taxon>
        <taxon>Mesitornithiformes</taxon>
        <taxon>Mesitornithidae</taxon>
        <taxon>Mesitornis</taxon>
    </lineage>
</organism>